<dbReference type="SUPFAM" id="SSF52047">
    <property type="entry name" value="RNI-like"/>
    <property type="match status" value="1"/>
</dbReference>
<protein>
    <recommendedName>
        <fullName evidence="4">F-box domain-containing protein</fullName>
    </recommendedName>
</protein>
<reference evidence="2 3" key="1">
    <citation type="submission" date="2014-04" db="EMBL/GenBank/DDBJ databases">
        <authorList>
            <consortium name="DOE Joint Genome Institute"/>
            <person name="Kuo A."/>
            <person name="Kohler A."/>
            <person name="Costa M.D."/>
            <person name="Nagy L.G."/>
            <person name="Floudas D."/>
            <person name="Copeland A."/>
            <person name="Barry K.W."/>
            <person name="Cichocki N."/>
            <person name="Veneault-Fourrey C."/>
            <person name="LaButti K."/>
            <person name="Lindquist E.A."/>
            <person name="Lipzen A."/>
            <person name="Lundell T."/>
            <person name="Morin E."/>
            <person name="Murat C."/>
            <person name="Sun H."/>
            <person name="Tunlid A."/>
            <person name="Henrissat B."/>
            <person name="Grigoriev I.V."/>
            <person name="Hibbett D.S."/>
            <person name="Martin F."/>
            <person name="Nordberg H.P."/>
            <person name="Cantor M.N."/>
            <person name="Hua S.X."/>
        </authorList>
    </citation>
    <scope>NUCLEOTIDE SEQUENCE [LARGE SCALE GENOMIC DNA]</scope>
    <source>
        <strain evidence="2 3">441</strain>
    </source>
</reference>
<reference evidence="3" key="2">
    <citation type="submission" date="2015-01" db="EMBL/GenBank/DDBJ databases">
        <title>Evolutionary Origins and Diversification of the Mycorrhizal Mutualists.</title>
        <authorList>
            <consortium name="DOE Joint Genome Institute"/>
            <consortium name="Mycorrhizal Genomics Consortium"/>
            <person name="Kohler A."/>
            <person name="Kuo A."/>
            <person name="Nagy L.G."/>
            <person name="Floudas D."/>
            <person name="Copeland A."/>
            <person name="Barry K.W."/>
            <person name="Cichocki N."/>
            <person name="Veneault-Fourrey C."/>
            <person name="LaButti K."/>
            <person name="Lindquist E.A."/>
            <person name="Lipzen A."/>
            <person name="Lundell T."/>
            <person name="Morin E."/>
            <person name="Murat C."/>
            <person name="Riley R."/>
            <person name="Ohm R."/>
            <person name="Sun H."/>
            <person name="Tunlid A."/>
            <person name="Henrissat B."/>
            <person name="Grigoriev I.V."/>
            <person name="Hibbett D.S."/>
            <person name="Martin F."/>
        </authorList>
    </citation>
    <scope>NUCLEOTIDE SEQUENCE [LARGE SCALE GENOMIC DNA]</scope>
    <source>
        <strain evidence="3">441</strain>
    </source>
</reference>
<evidence type="ECO:0008006" key="4">
    <source>
        <dbReference type="Google" id="ProtNLM"/>
    </source>
</evidence>
<evidence type="ECO:0000313" key="2">
    <source>
        <dbReference type="EMBL" id="KIK21436.1"/>
    </source>
</evidence>
<dbReference type="AlphaFoldDB" id="A0A0C9YXF3"/>
<dbReference type="InterPro" id="IPR032675">
    <property type="entry name" value="LRR_dom_sf"/>
</dbReference>
<feature type="chain" id="PRO_5002217820" description="F-box domain-containing protein" evidence="1">
    <location>
        <begin position="21"/>
        <end position="498"/>
    </location>
</feature>
<evidence type="ECO:0000313" key="3">
    <source>
        <dbReference type="Proteomes" id="UP000054018"/>
    </source>
</evidence>
<sequence>MHPCLFVTEILLHIIGFLETSPEHHSTCHKGDVARLARTCRAFMDPALDVLWRTQCALGPLVKCLPGHLWTRGTCDEINLIGRPTSDDWLSLRRYSFRIRVFEPSWPGPVRLSGVGDDTLSAIFSPDVFHALFPALHTLNLEFLANKNALSLLDRVLSPRLLQLRFRLPRHLDPDNLYELLESITDRAPSLRVLKIDAYAHMPSSVLHLELGFGRVPRLRTLCFPNTLYVSPRSLLQPRQMQHLRVLSLTLTTDPVPALHHSGQPVFPVLQCMKITAHTLDQCCELLRITTSSQLGEVSMSYSSQASEAVMHTFLQEVGKAHGRSRDLHTLVLQHTFTISGPNLKPSVYSPSTFKPLLACHRLRILNIRDIGDLAIDDAFIANATLAWPRLEELRLRGLPWIDSHRTTVASLRELIRGCSRLARLSMAIDARALPEKNSAWRSSPVEELNVSDSTMEDPEAVERYLRAALPNLKTLIALDNLQCWRAVLRLEGVVGEE</sequence>
<dbReference type="OrthoDB" id="3543113at2759"/>
<dbReference type="EMBL" id="KN833752">
    <property type="protein sequence ID" value="KIK21436.1"/>
    <property type="molecule type" value="Genomic_DNA"/>
</dbReference>
<name>A0A0C9YXF3_9AGAM</name>
<dbReference type="Gene3D" id="3.80.10.10">
    <property type="entry name" value="Ribonuclease Inhibitor"/>
    <property type="match status" value="1"/>
</dbReference>
<dbReference type="Proteomes" id="UP000054018">
    <property type="component" value="Unassembled WGS sequence"/>
</dbReference>
<dbReference type="STRING" id="765257.A0A0C9YXF3"/>
<keyword evidence="1" id="KW-0732">Signal</keyword>
<organism evidence="2 3">
    <name type="scientific">Pisolithus microcarpus 441</name>
    <dbReference type="NCBI Taxonomy" id="765257"/>
    <lineage>
        <taxon>Eukaryota</taxon>
        <taxon>Fungi</taxon>
        <taxon>Dikarya</taxon>
        <taxon>Basidiomycota</taxon>
        <taxon>Agaricomycotina</taxon>
        <taxon>Agaricomycetes</taxon>
        <taxon>Agaricomycetidae</taxon>
        <taxon>Boletales</taxon>
        <taxon>Sclerodermatineae</taxon>
        <taxon>Pisolithaceae</taxon>
        <taxon>Pisolithus</taxon>
    </lineage>
</organism>
<feature type="signal peptide" evidence="1">
    <location>
        <begin position="1"/>
        <end position="20"/>
    </location>
</feature>
<proteinExistence type="predicted"/>
<keyword evidence="3" id="KW-1185">Reference proteome</keyword>
<gene>
    <name evidence="2" type="ORF">PISMIDRAFT_681437</name>
</gene>
<accession>A0A0C9YXF3</accession>
<evidence type="ECO:0000256" key="1">
    <source>
        <dbReference type="SAM" id="SignalP"/>
    </source>
</evidence>
<dbReference type="HOGENOM" id="CLU_021164_1_0_1"/>